<evidence type="ECO:0000313" key="9">
    <source>
        <dbReference type="Proteomes" id="UP001164803"/>
    </source>
</evidence>
<dbReference type="PRINTS" id="PR00153">
    <property type="entry name" value="CSAPPISMRASE"/>
</dbReference>
<sequence>MQFRKPAVGAAIAVMAIALTAGCGAPSQNQTTDQSNGNQTAGSANQSETGNQGQSGAANTSDSSNAPKLTTTTQRWSSPPKMTINPNKNYDAVVHTNYGDFTIQLMAKDSPKTVNNFVFLAQHGFYHDDKFFRIMQSFMIQTGDPNNNGTGGPGYQFADELPPKTKYAPGIVAMANAGPNTNGSQFFIGTGSDVDSLNSQPNYTIFGKVSSGMDVVNKIAAIPVTTNPQTQEPSYPTKTAYIESVDIQVH</sequence>
<dbReference type="PANTHER" id="PTHR45625">
    <property type="entry name" value="PEPTIDYL-PROLYL CIS-TRANS ISOMERASE-RELATED"/>
    <property type="match status" value="1"/>
</dbReference>
<comment type="catalytic activity">
    <reaction evidence="1 5">
        <text>[protein]-peptidylproline (omega=180) = [protein]-peptidylproline (omega=0)</text>
        <dbReference type="Rhea" id="RHEA:16237"/>
        <dbReference type="Rhea" id="RHEA-COMP:10747"/>
        <dbReference type="Rhea" id="RHEA-COMP:10748"/>
        <dbReference type="ChEBI" id="CHEBI:83833"/>
        <dbReference type="ChEBI" id="CHEBI:83834"/>
        <dbReference type="EC" id="5.2.1.8"/>
    </reaction>
</comment>
<dbReference type="GO" id="GO:0003755">
    <property type="term" value="F:peptidyl-prolyl cis-trans isomerase activity"/>
    <property type="evidence" value="ECO:0007669"/>
    <property type="project" value="UniProtKB-EC"/>
</dbReference>
<dbReference type="InterPro" id="IPR002130">
    <property type="entry name" value="Cyclophilin-type_PPIase_dom"/>
</dbReference>
<dbReference type="EC" id="5.2.1.8" evidence="5"/>
<evidence type="ECO:0000256" key="5">
    <source>
        <dbReference type="RuleBase" id="RU363019"/>
    </source>
</evidence>
<accession>A0ABY6Z1K1</accession>
<dbReference type="CDD" id="cd00317">
    <property type="entry name" value="cyclophilin"/>
    <property type="match status" value="1"/>
</dbReference>
<keyword evidence="4 5" id="KW-0413">Isomerase</keyword>
<evidence type="ECO:0000256" key="3">
    <source>
        <dbReference type="ARBA" id="ARBA00023110"/>
    </source>
</evidence>
<name>A0ABY6Z1K1_9BACL</name>
<evidence type="ECO:0000259" key="7">
    <source>
        <dbReference type="PROSITE" id="PS50072"/>
    </source>
</evidence>
<reference evidence="8" key="1">
    <citation type="submission" date="2022-08" db="EMBL/GenBank/DDBJ databases">
        <title>Alicyclobacillus dauci DSM2870, complete genome.</title>
        <authorList>
            <person name="Wang Q."/>
            <person name="Cai R."/>
            <person name="Wang Z."/>
        </authorList>
    </citation>
    <scope>NUCLEOTIDE SEQUENCE</scope>
    <source>
        <strain evidence="8">DSM 28700</strain>
    </source>
</reference>
<dbReference type="InterPro" id="IPR044666">
    <property type="entry name" value="Cyclophilin_A-like"/>
</dbReference>
<feature type="domain" description="PPIase cyclophilin-type" evidence="7">
    <location>
        <begin position="95"/>
        <end position="247"/>
    </location>
</feature>
<dbReference type="EMBL" id="CP104064">
    <property type="protein sequence ID" value="WAH35855.1"/>
    <property type="molecule type" value="Genomic_DNA"/>
</dbReference>
<feature type="chain" id="PRO_5044992090" description="Peptidyl-prolyl cis-trans isomerase" evidence="5">
    <location>
        <begin position="22"/>
        <end position="250"/>
    </location>
</feature>
<comment type="similarity">
    <text evidence="5">Belongs to the cyclophilin-type PPIase family.</text>
</comment>
<dbReference type="Proteomes" id="UP001164803">
    <property type="component" value="Chromosome"/>
</dbReference>
<dbReference type="PROSITE" id="PS50072">
    <property type="entry name" value="CSA_PPIASE_2"/>
    <property type="match status" value="1"/>
</dbReference>
<dbReference type="RefSeq" id="WP_268043139.1">
    <property type="nucleotide sequence ID" value="NZ_CP104064.1"/>
</dbReference>
<feature type="signal peptide" evidence="5">
    <location>
        <begin position="1"/>
        <end position="21"/>
    </location>
</feature>
<evidence type="ECO:0000256" key="4">
    <source>
        <dbReference type="ARBA" id="ARBA00023235"/>
    </source>
</evidence>
<comment type="function">
    <text evidence="2 5">PPIases accelerate the folding of proteins. It catalyzes the cis-trans isomerization of proline imidic peptide bonds in oligopeptides.</text>
</comment>
<protein>
    <recommendedName>
        <fullName evidence="5">Peptidyl-prolyl cis-trans isomerase</fullName>
        <shortName evidence="5">PPIase</shortName>
        <ecNumber evidence="5">5.2.1.8</ecNumber>
    </recommendedName>
</protein>
<feature type="compositionally biased region" description="Polar residues" evidence="6">
    <location>
        <begin position="26"/>
        <end position="77"/>
    </location>
</feature>
<evidence type="ECO:0000256" key="1">
    <source>
        <dbReference type="ARBA" id="ARBA00000971"/>
    </source>
</evidence>
<evidence type="ECO:0000256" key="6">
    <source>
        <dbReference type="SAM" id="MobiDB-lite"/>
    </source>
</evidence>
<evidence type="ECO:0000256" key="2">
    <source>
        <dbReference type="ARBA" id="ARBA00002388"/>
    </source>
</evidence>
<dbReference type="SUPFAM" id="SSF50891">
    <property type="entry name" value="Cyclophilin-like"/>
    <property type="match status" value="1"/>
</dbReference>
<dbReference type="Pfam" id="PF00160">
    <property type="entry name" value="Pro_isomerase"/>
    <property type="match status" value="1"/>
</dbReference>
<gene>
    <name evidence="8" type="ORF">NZD86_16505</name>
</gene>
<dbReference type="InterPro" id="IPR029000">
    <property type="entry name" value="Cyclophilin-like_dom_sf"/>
</dbReference>
<keyword evidence="5" id="KW-0732">Signal</keyword>
<keyword evidence="9" id="KW-1185">Reference proteome</keyword>
<dbReference type="PROSITE" id="PS51257">
    <property type="entry name" value="PROKAR_LIPOPROTEIN"/>
    <property type="match status" value="1"/>
</dbReference>
<proteinExistence type="inferred from homology"/>
<organism evidence="8 9">
    <name type="scientific">Alicyclobacillus dauci</name>
    <dbReference type="NCBI Taxonomy" id="1475485"/>
    <lineage>
        <taxon>Bacteria</taxon>
        <taxon>Bacillati</taxon>
        <taxon>Bacillota</taxon>
        <taxon>Bacilli</taxon>
        <taxon>Bacillales</taxon>
        <taxon>Alicyclobacillaceae</taxon>
        <taxon>Alicyclobacillus</taxon>
    </lineage>
</organism>
<dbReference type="PANTHER" id="PTHR45625:SF4">
    <property type="entry name" value="PEPTIDYLPROLYL ISOMERASE DOMAIN AND WD REPEAT-CONTAINING PROTEIN 1"/>
    <property type="match status" value="1"/>
</dbReference>
<evidence type="ECO:0000313" key="8">
    <source>
        <dbReference type="EMBL" id="WAH35855.1"/>
    </source>
</evidence>
<dbReference type="Gene3D" id="2.40.100.10">
    <property type="entry name" value="Cyclophilin-like"/>
    <property type="match status" value="1"/>
</dbReference>
<feature type="region of interest" description="Disordered" evidence="6">
    <location>
        <begin position="25"/>
        <end position="88"/>
    </location>
</feature>
<keyword evidence="3 5" id="KW-0697">Rotamase</keyword>